<dbReference type="Proteomes" id="UP000681722">
    <property type="component" value="Unassembled WGS sequence"/>
</dbReference>
<dbReference type="AlphaFoldDB" id="A0A815PV09"/>
<dbReference type="EMBL" id="CAJOBC010085104">
    <property type="protein sequence ID" value="CAF4326716.1"/>
    <property type="molecule type" value="Genomic_DNA"/>
</dbReference>
<dbReference type="OrthoDB" id="10011075at2759"/>
<proteinExistence type="predicted"/>
<evidence type="ECO:0000313" key="3">
    <source>
        <dbReference type="Proteomes" id="UP000663829"/>
    </source>
</evidence>
<comment type="caution">
    <text evidence="1">The sequence shown here is derived from an EMBL/GenBank/DDBJ whole genome shotgun (WGS) entry which is preliminary data.</text>
</comment>
<sequence>MRLIEYLNIDLYKDYMLNSVHNDEPVSFRFISIKLKHLIMTLMNIQFDAIEKFFSNLSSSSIKYLSFYAANLSFINGQRWKCILSNYFHRLKTFRFYITYRCILKSFSTTIKQTLQVFQTDDWLEHRWYFMFDYCPIREQLNFYSYPFNDKCYVTELNIFQSKYDDESVDNSTTSINDKINELCMTLANNNTNINIEQLKNGFGKIRSKDYRNFR</sequence>
<gene>
    <name evidence="1" type="ORF">GPM918_LOCUS34846</name>
    <name evidence="2" type="ORF">SRO942_LOCUS35559</name>
</gene>
<keyword evidence="3" id="KW-1185">Reference proteome</keyword>
<dbReference type="Proteomes" id="UP000663829">
    <property type="component" value="Unassembled WGS sequence"/>
</dbReference>
<protein>
    <submittedName>
        <fullName evidence="1">Uncharacterized protein</fullName>
    </submittedName>
</protein>
<name>A0A815PV09_9BILA</name>
<reference evidence="1" key="1">
    <citation type="submission" date="2021-02" db="EMBL/GenBank/DDBJ databases">
        <authorList>
            <person name="Nowell W R."/>
        </authorList>
    </citation>
    <scope>NUCLEOTIDE SEQUENCE</scope>
</reference>
<evidence type="ECO:0000313" key="1">
    <source>
        <dbReference type="EMBL" id="CAF1454329.1"/>
    </source>
</evidence>
<evidence type="ECO:0000313" key="2">
    <source>
        <dbReference type="EMBL" id="CAF4326716.1"/>
    </source>
</evidence>
<dbReference type="EMBL" id="CAJNOQ010019651">
    <property type="protein sequence ID" value="CAF1454329.1"/>
    <property type="molecule type" value="Genomic_DNA"/>
</dbReference>
<accession>A0A815PV09</accession>
<organism evidence="1 3">
    <name type="scientific">Didymodactylos carnosus</name>
    <dbReference type="NCBI Taxonomy" id="1234261"/>
    <lineage>
        <taxon>Eukaryota</taxon>
        <taxon>Metazoa</taxon>
        <taxon>Spiralia</taxon>
        <taxon>Gnathifera</taxon>
        <taxon>Rotifera</taxon>
        <taxon>Eurotatoria</taxon>
        <taxon>Bdelloidea</taxon>
        <taxon>Philodinida</taxon>
        <taxon>Philodinidae</taxon>
        <taxon>Didymodactylos</taxon>
    </lineage>
</organism>